<evidence type="ECO:0000313" key="1">
    <source>
        <dbReference type="EMBL" id="GAA0175867.1"/>
    </source>
</evidence>
<evidence type="ECO:0000313" key="2">
    <source>
        <dbReference type="Proteomes" id="UP001454036"/>
    </source>
</evidence>
<dbReference type="PANTHER" id="PTHR10492:SF100">
    <property type="entry name" value="ATP-DEPENDENT DNA HELICASE"/>
    <property type="match status" value="1"/>
</dbReference>
<reference evidence="1 2" key="1">
    <citation type="submission" date="2024-01" db="EMBL/GenBank/DDBJ databases">
        <title>The complete chloroplast genome sequence of Lithospermum erythrorhizon: insights into the phylogenetic relationship among Boraginaceae species and the maternal lineages of purple gromwells.</title>
        <authorList>
            <person name="Okada T."/>
            <person name="Watanabe K."/>
        </authorList>
    </citation>
    <scope>NUCLEOTIDE SEQUENCE [LARGE SCALE GENOMIC DNA]</scope>
</reference>
<dbReference type="AlphaFoldDB" id="A0AAV3RHM9"/>
<comment type="caution">
    <text evidence="1">The sequence shown here is derived from an EMBL/GenBank/DDBJ whole genome shotgun (WGS) entry which is preliminary data.</text>
</comment>
<keyword evidence="2" id="KW-1185">Reference proteome</keyword>
<sequence length="316" mass="38012">MKEGKYKNHYPKSFAEYTSHGKGSYPIYQRRDNQRIAKVRGHMLDNRWEIPYNPTLLVQFDCHMNVEICCDIRAVKYLYKYVHKCHDKIQFRIAPENSNLIVDKIANFQNARWVSPVEAAWRIYRFPLHGMFPTVLQLQVHLPNFQTVQFEDDADLQQILQDERLKRTMLTKFFRINVTDHDANQLNLLYKEFPRYYVWHTQFKTWTRRKKGVVIGRLCVVNPVENERYYLRILLNNVRCPKSYDDLVIFYGVLSNTFQEAAYRRGLLHNDDDVEKTMEEAATLCHLSMLLQSPSVTQEKSWQREIYQFWMKTYMQ</sequence>
<dbReference type="Proteomes" id="UP001454036">
    <property type="component" value="Unassembled WGS sequence"/>
</dbReference>
<gene>
    <name evidence="1" type="ORF">LIER_28963</name>
</gene>
<protein>
    <submittedName>
        <fullName evidence="1">Uncharacterized protein</fullName>
    </submittedName>
</protein>
<organism evidence="1 2">
    <name type="scientific">Lithospermum erythrorhizon</name>
    <name type="common">Purple gromwell</name>
    <name type="synonym">Lithospermum officinale var. erythrorhizon</name>
    <dbReference type="NCBI Taxonomy" id="34254"/>
    <lineage>
        <taxon>Eukaryota</taxon>
        <taxon>Viridiplantae</taxon>
        <taxon>Streptophyta</taxon>
        <taxon>Embryophyta</taxon>
        <taxon>Tracheophyta</taxon>
        <taxon>Spermatophyta</taxon>
        <taxon>Magnoliopsida</taxon>
        <taxon>eudicotyledons</taxon>
        <taxon>Gunneridae</taxon>
        <taxon>Pentapetalae</taxon>
        <taxon>asterids</taxon>
        <taxon>lamiids</taxon>
        <taxon>Boraginales</taxon>
        <taxon>Boraginaceae</taxon>
        <taxon>Boraginoideae</taxon>
        <taxon>Lithospermeae</taxon>
        <taxon>Lithospermum</taxon>
    </lineage>
</organism>
<proteinExistence type="predicted"/>
<name>A0AAV3RHM9_LITER</name>
<accession>A0AAV3RHM9</accession>
<dbReference type="EMBL" id="BAABME010009821">
    <property type="protein sequence ID" value="GAA0175867.1"/>
    <property type="molecule type" value="Genomic_DNA"/>
</dbReference>
<dbReference type="PANTHER" id="PTHR10492">
    <property type="match status" value="1"/>
</dbReference>